<evidence type="ECO:0000256" key="4">
    <source>
        <dbReference type="ARBA" id="ARBA00023242"/>
    </source>
</evidence>
<feature type="compositionally biased region" description="Polar residues" evidence="6">
    <location>
        <begin position="92"/>
        <end position="101"/>
    </location>
</feature>
<comment type="subunit">
    <text evidence="5">Binds the proteasome.</text>
</comment>
<keyword evidence="5" id="KW-0963">Cytoplasm</keyword>
<keyword evidence="3 5" id="KW-0653">Protein transport</keyword>
<comment type="similarity">
    <text evidence="1 5">Belongs to the cut8/STS1 family.</text>
</comment>
<dbReference type="OrthoDB" id="10061064at2759"/>
<evidence type="ECO:0000256" key="3">
    <source>
        <dbReference type="ARBA" id="ARBA00022927"/>
    </source>
</evidence>
<dbReference type="Gene3D" id="1.20.58.1590">
    <property type="entry name" value="Tethering factor for nuclear proteasome Cut8/Sts1"/>
    <property type="match status" value="1"/>
</dbReference>
<comment type="subcellular location">
    <subcellularLocation>
        <location evidence="5">Cytoplasm</location>
    </subcellularLocation>
    <subcellularLocation>
        <location evidence="5">Nucleus</location>
    </subcellularLocation>
</comment>
<evidence type="ECO:0000256" key="6">
    <source>
        <dbReference type="SAM" id="MobiDB-lite"/>
    </source>
</evidence>
<dbReference type="AlphaFoldDB" id="A0A367YB51"/>
<evidence type="ECO:0000313" key="7">
    <source>
        <dbReference type="EMBL" id="RCK63037.1"/>
    </source>
</evidence>
<gene>
    <name evidence="7" type="primary">STS1_0</name>
    <name evidence="7" type="ORF">Cantr_09915</name>
</gene>
<dbReference type="GO" id="GO:0070628">
    <property type="term" value="F:proteasome binding"/>
    <property type="evidence" value="ECO:0007669"/>
    <property type="project" value="TreeGrafter"/>
</dbReference>
<dbReference type="InterPro" id="IPR013868">
    <property type="entry name" value="Cut8/Sts1_fam"/>
</dbReference>
<dbReference type="GO" id="GO:0015031">
    <property type="term" value="P:protein transport"/>
    <property type="evidence" value="ECO:0007669"/>
    <property type="project" value="UniProtKB-UniRule"/>
</dbReference>
<dbReference type="EMBL" id="QLNQ01000024">
    <property type="protein sequence ID" value="RCK63037.1"/>
    <property type="molecule type" value="Genomic_DNA"/>
</dbReference>
<evidence type="ECO:0000256" key="2">
    <source>
        <dbReference type="ARBA" id="ARBA00016204"/>
    </source>
</evidence>
<dbReference type="PANTHER" id="PTHR28032">
    <property type="entry name" value="FI02826P"/>
    <property type="match status" value="1"/>
</dbReference>
<reference evidence="7 8" key="1">
    <citation type="submission" date="2018-06" db="EMBL/GenBank/DDBJ databases">
        <title>Whole genome sequencing of Candida tropicalis (genome annotated by CSBL at Korea University).</title>
        <authorList>
            <person name="Ahn J."/>
        </authorList>
    </citation>
    <scope>NUCLEOTIDE SEQUENCE [LARGE SCALE GENOMIC DNA]</scope>
    <source>
        <strain evidence="7 8">ATCC 20962</strain>
    </source>
</reference>
<dbReference type="GO" id="GO:0005737">
    <property type="term" value="C:cytoplasm"/>
    <property type="evidence" value="ECO:0007669"/>
    <property type="project" value="UniProtKB-SubCell"/>
</dbReference>
<sequence length="364" mass="40445">MMSAGFQWGGVPNKDTLHEPSHNTSSTANPTDPHIPRYGSSSLTSSSSSSSLQASSTSSTTSTMKKRKREDSSDANPAGHNPIQASRKLIHPTTTTATSANKYKRSRTPRIIGQPLPLPRLIESLDKANLQKLVQDLITIHPELQTTMTKIAPKPTIQDSLDLLHDKFNMIISHLPYKCDVESDYSYLRIKPHLQEFLSCVSDFILNYLPPLESNMIHSLHFLEEVTKMIIHNLPNFTNQEFQYTRLTALEQIANCWLIVLSQAENNPANEKEDVSTEVLVKVIQELEILEKLHKHNEVSLNKFQKVIDYCNDKLEQHELIMTNNNAAAAAGAGAANNGAVPASLSDLISVDYSKYSLANTSSI</sequence>
<dbReference type="Pfam" id="PF08559">
    <property type="entry name" value="Cut8"/>
    <property type="match status" value="1"/>
</dbReference>
<keyword evidence="7" id="KW-0647">Proteasome</keyword>
<keyword evidence="5" id="KW-0813">Transport</keyword>
<evidence type="ECO:0000313" key="8">
    <source>
        <dbReference type="Proteomes" id="UP000253472"/>
    </source>
</evidence>
<dbReference type="PANTHER" id="PTHR28032:SF1">
    <property type="entry name" value="FI02826P"/>
    <property type="match status" value="1"/>
</dbReference>
<evidence type="ECO:0000256" key="1">
    <source>
        <dbReference type="ARBA" id="ARBA00006199"/>
    </source>
</evidence>
<dbReference type="InterPro" id="IPR038422">
    <property type="entry name" value="Cut8/Sts1_sf"/>
</dbReference>
<feature type="region of interest" description="Disordered" evidence="6">
    <location>
        <begin position="1"/>
        <end position="111"/>
    </location>
</feature>
<feature type="compositionally biased region" description="Low complexity" evidence="6">
    <location>
        <begin position="40"/>
        <end position="63"/>
    </location>
</feature>
<keyword evidence="4 5" id="KW-0539">Nucleus</keyword>
<evidence type="ECO:0000256" key="5">
    <source>
        <dbReference type="RuleBase" id="RU368013"/>
    </source>
</evidence>
<dbReference type="GO" id="GO:0031144">
    <property type="term" value="P:proteasome localization"/>
    <property type="evidence" value="ECO:0007669"/>
    <property type="project" value="UniProtKB-UniRule"/>
</dbReference>
<dbReference type="STRING" id="5486.A0A367YB51"/>
<keyword evidence="8" id="KW-1185">Reference proteome</keyword>
<dbReference type="Proteomes" id="UP000253472">
    <property type="component" value="Unassembled WGS sequence"/>
</dbReference>
<dbReference type="GO" id="GO:0071630">
    <property type="term" value="P:nuclear protein quality control by the ubiquitin-proteasome system"/>
    <property type="evidence" value="ECO:0007669"/>
    <property type="project" value="UniProtKB-UniRule"/>
</dbReference>
<proteinExistence type="inferred from homology"/>
<dbReference type="GO" id="GO:0000502">
    <property type="term" value="C:proteasome complex"/>
    <property type="evidence" value="ECO:0007669"/>
    <property type="project" value="UniProtKB-KW"/>
</dbReference>
<comment type="function">
    <text evidence="5">Involved in ubiquitin-mediated protein degradation. Regulatory factor in the ubiquitin/proteasome pathway that controls the turnover of proteasome substrates. Targets proteasomes to the nucleus and facilitates the degradation of nuclear proteins.</text>
</comment>
<organism evidence="7 8">
    <name type="scientific">Candida viswanathii</name>
    <dbReference type="NCBI Taxonomy" id="5486"/>
    <lineage>
        <taxon>Eukaryota</taxon>
        <taxon>Fungi</taxon>
        <taxon>Dikarya</taxon>
        <taxon>Ascomycota</taxon>
        <taxon>Saccharomycotina</taxon>
        <taxon>Pichiomycetes</taxon>
        <taxon>Debaryomycetaceae</taxon>
        <taxon>Candida/Lodderomyces clade</taxon>
        <taxon>Candida</taxon>
    </lineage>
</organism>
<comment type="caution">
    <text evidence="7">The sequence shown here is derived from an EMBL/GenBank/DDBJ whole genome shotgun (WGS) entry which is preliminary data.</text>
</comment>
<accession>A0A367YB51</accession>
<name>A0A367YB51_9ASCO</name>
<protein>
    <recommendedName>
        <fullName evidence="2 5">Tethering factor for nuclear proteasome STS1</fullName>
    </recommendedName>
</protein>
<dbReference type="GO" id="GO:0031965">
    <property type="term" value="C:nuclear membrane"/>
    <property type="evidence" value="ECO:0007669"/>
    <property type="project" value="TreeGrafter"/>
</dbReference>